<feature type="transmembrane region" description="Helical" evidence="1">
    <location>
        <begin position="6"/>
        <end position="35"/>
    </location>
</feature>
<name>A0A3Q9HQ20_9FIRM</name>
<organism evidence="2 3">
    <name type="scientific">Anoxybacter fermentans</name>
    <dbReference type="NCBI Taxonomy" id="1323375"/>
    <lineage>
        <taxon>Bacteria</taxon>
        <taxon>Bacillati</taxon>
        <taxon>Bacillota</taxon>
        <taxon>Clostridia</taxon>
        <taxon>Halanaerobiales</taxon>
        <taxon>Anoxybacter</taxon>
    </lineage>
</organism>
<protein>
    <submittedName>
        <fullName evidence="2">Uncharacterized protein</fullName>
    </submittedName>
</protein>
<accession>A0A3Q9HQ20</accession>
<evidence type="ECO:0000256" key="1">
    <source>
        <dbReference type="SAM" id="Phobius"/>
    </source>
</evidence>
<dbReference type="Proteomes" id="UP000267250">
    <property type="component" value="Chromosome"/>
</dbReference>
<keyword evidence="3" id="KW-1185">Reference proteome</keyword>
<sequence>MDSLLVVIGAFIVYAIIKKELLPAIVALIFFLPYLLLFKMDLFQINLLYKIIIFVIVFGGSVFLYLTYNRQVGRK</sequence>
<evidence type="ECO:0000313" key="3">
    <source>
        <dbReference type="Proteomes" id="UP000267250"/>
    </source>
</evidence>
<dbReference type="EMBL" id="CP016379">
    <property type="protein sequence ID" value="AZR72996.1"/>
    <property type="molecule type" value="Genomic_DNA"/>
</dbReference>
<proteinExistence type="predicted"/>
<reference evidence="2 3" key="1">
    <citation type="submission" date="2016-07" db="EMBL/GenBank/DDBJ databases">
        <title>Genome and transcriptome analysis of iron-reducing fermentative bacteria Anoxybacter fermentans.</title>
        <authorList>
            <person name="Zeng X."/>
            <person name="Shao Z."/>
        </authorList>
    </citation>
    <scope>NUCLEOTIDE SEQUENCE [LARGE SCALE GENOMIC DNA]</scope>
    <source>
        <strain evidence="2 3">DY22613</strain>
    </source>
</reference>
<keyword evidence="1" id="KW-0472">Membrane</keyword>
<keyword evidence="1" id="KW-1133">Transmembrane helix</keyword>
<gene>
    <name evidence="2" type="ORF">BBF96_06060</name>
</gene>
<dbReference type="RefSeq" id="WP_127016329.1">
    <property type="nucleotide sequence ID" value="NZ_CP016379.1"/>
</dbReference>
<keyword evidence="1" id="KW-0812">Transmembrane</keyword>
<evidence type="ECO:0000313" key="2">
    <source>
        <dbReference type="EMBL" id="AZR72996.1"/>
    </source>
</evidence>
<dbReference type="KEGG" id="aft:BBF96_06060"/>
<dbReference type="AlphaFoldDB" id="A0A3Q9HQ20"/>
<feature type="transmembrane region" description="Helical" evidence="1">
    <location>
        <begin position="47"/>
        <end position="68"/>
    </location>
</feature>